<dbReference type="Proteomes" id="UP000541444">
    <property type="component" value="Unassembled WGS sequence"/>
</dbReference>
<protein>
    <submittedName>
        <fullName evidence="2">Uncharacterized protein</fullName>
    </submittedName>
</protein>
<proteinExistence type="predicted"/>
<evidence type="ECO:0000313" key="2">
    <source>
        <dbReference type="EMBL" id="KAF6143297.1"/>
    </source>
</evidence>
<dbReference type="AlphaFoldDB" id="A0A7J7LKY4"/>
<reference evidence="2 3" key="1">
    <citation type="journal article" date="2020" name="IScience">
        <title>Genome Sequencing of the Endangered Kingdonia uniflora (Circaeasteraceae, Ranunculales) Reveals Potential Mechanisms of Evolutionary Specialization.</title>
        <authorList>
            <person name="Sun Y."/>
            <person name="Deng T."/>
            <person name="Zhang A."/>
            <person name="Moore M.J."/>
            <person name="Landis J.B."/>
            <person name="Lin N."/>
            <person name="Zhang H."/>
            <person name="Zhang X."/>
            <person name="Huang J."/>
            <person name="Zhang X."/>
            <person name="Sun H."/>
            <person name="Wang H."/>
        </authorList>
    </citation>
    <scope>NUCLEOTIDE SEQUENCE [LARGE SCALE GENOMIC DNA]</scope>
    <source>
        <strain evidence="2">TB1705</strain>
        <tissue evidence="2">Leaf</tissue>
    </source>
</reference>
<organism evidence="2 3">
    <name type="scientific">Kingdonia uniflora</name>
    <dbReference type="NCBI Taxonomy" id="39325"/>
    <lineage>
        <taxon>Eukaryota</taxon>
        <taxon>Viridiplantae</taxon>
        <taxon>Streptophyta</taxon>
        <taxon>Embryophyta</taxon>
        <taxon>Tracheophyta</taxon>
        <taxon>Spermatophyta</taxon>
        <taxon>Magnoliopsida</taxon>
        <taxon>Ranunculales</taxon>
        <taxon>Circaeasteraceae</taxon>
        <taxon>Kingdonia</taxon>
    </lineage>
</organism>
<accession>A0A7J7LKY4</accession>
<feature type="region of interest" description="Disordered" evidence="1">
    <location>
        <begin position="1"/>
        <end position="21"/>
    </location>
</feature>
<evidence type="ECO:0000256" key="1">
    <source>
        <dbReference type="SAM" id="MobiDB-lite"/>
    </source>
</evidence>
<evidence type="ECO:0000313" key="3">
    <source>
        <dbReference type="Proteomes" id="UP000541444"/>
    </source>
</evidence>
<sequence>MTTSSSNKMVEDGNSPTQVSSGDVIYDETVILKVMNGVQEKSMAVVDKISDIVENSPHKVCI</sequence>
<comment type="caution">
    <text evidence="2">The sequence shown here is derived from an EMBL/GenBank/DDBJ whole genome shotgun (WGS) entry which is preliminary data.</text>
</comment>
<dbReference type="EMBL" id="JACGCM010002208">
    <property type="protein sequence ID" value="KAF6143297.1"/>
    <property type="molecule type" value="Genomic_DNA"/>
</dbReference>
<name>A0A7J7LKY4_9MAGN</name>
<gene>
    <name evidence="2" type="ORF">GIB67_039080</name>
</gene>
<keyword evidence="3" id="KW-1185">Reference proteome</keyword>